<gene>
    <name evidence="2" type="ORF">SAMN05444274_105108</name>
</gene>
<feature type="transmembrane region" description="Helical" evidence="1">
    <location>
        <begin position="45"/>
        <end position="69"/>
    </location>
</feature>
<feature type="transmembrane region" description="Helical" evidence="1">
    <location>
        <begin position="134"/>
        <end position="158"/>
    </location>
</feature>
<dbReference type="STRING" id="1484053.SAMN05444274_105108"/>
<feature type="transmembrane region" description="Helical" evidence="1">
    <location>
        <begin position="81"/>
        <end position="102"/>
    </location>
</feature>
<name>A0A1M5BEG6_9BACT</name>
<keyword evidence="1" id="KW-0472">Membrane</keyword>
<proteinExistence type="predicted"/>
<organism evidence="2 3">
    <name type="scientific">Mariniphaga anaerophila</name>
    <dbReference type="NCBI Taxonomy" id="1484053"/>
    <lineage>
        <taxon>Bacteria</taxon>
        <taxon>Pseudomonadati</taxon>
        <taxon>Bacteroidota</taxon>
        <taxon>Bacteroidia</taxon>
        <taxon>Marinilabiliales</taxon>
        <taxon>Prolixibacteraceae</taxon>
        <taxon>Mariniphaga</taxon>
    </lineage>
</organism>
<feature type="transmembrane region" description="Helical" evidence="1">
    <location>
        <begin position="170"/>
        <end position="191"/>
    </location>
</feature>
<sequence>MELNELKKTWEQLSPRKELDETQLREMLRHRTRNLLDRIERNVRIGFVLLFVLIALFLLDDFVLTPMLIKEMSVNIEIPVWLTFLSAFSNVLIFATFIYFMVQYFKIKKRHDISGNMKETLEKIISAMQIYQKLFYMALITLSFAMVLQFISGMSYGIENQNIDISQVPLYKWIFALGVLIFTVGSIYLLWRWGFRKLYGKYIAKLRQTLRELNEIDN</sequence>
<dbReference type="EMBL" id="FQUM01000005">
    <property type="protein sequence ID" value="SHF40805.1"/>
    <property type="molecule type" value="Genomic_DNA"/>
</dbReference>
<protein>
    <submittedName>
        <fullName evidence="2">Uncharacterized protein</fullName>
    </submittedName>
</protein>
<dbReference type="Proteomes" id="UP000184164">
    <property type="component" value="Unassembled WGS sequence"/>
</dbReference>
<keyword evidence="1" id="KW-1133">Transmembrane helix</keyword>
<reference evidence="3" key="1">
    <citation type="submission" date="2016-11" db="EMBL/GenBank/DDBJ databases">
        <authorList>
            <person name="Varghese N."/>
            <person name="Submissions S."/>
        </authorList>
    </citation>
    <scope>NUCLEOTIDE SEQUENCE [LARGE SCALE GENOMIC DNA]</scope>
    <source>
        <strain evidence="3">DSM 26910</strain>
    </source>
</reference>
<accession>A0A1M5BEG6</accession>
<evidence type="ECO:0000313" key="3">
    <source>
        <dbReference type="Proteomes" id="UP000184164"/>
    </source>
</evidence>
<dbReference type="OrthoDB" id="1119194at2"/>
<dbReference type="RefSeq" id="WP_073001917.1">
    <property type="nucleotide sequence ID" value="NZ_FQUM01000005.1"/>
</dbReference>
<dbReference type="AlphaFoldDB" id="A0A1M5BEG6"/>
<evidence type="ECO:0000256" key="1">
    <source>
        <dbReference type="SAM" id="Phobius"/>
    </source>
</evidence>
<keyword evidence="1" id="KW-0812">Transmembrane</keyword>
<evidence type="ECO:0000313" key="2">
    <source>
        <dbReference type="EMBL" id="SHF40805.1"/>
    </source>
</evidence>
<keyword evidence="3" id="KW-1185">Reference proteome</keyword>